<protein>
    <submittedName>
        <fullName evidence="2">Uncharacterized protein</fullName>
    </submittedName>
</protein>
<evidence type="ECO:0000313" key="3">
    <source>
        <dbReference type="Proteomes" id="UP000275267"/>
    </source>
</evidence>
<dbReference type="Proteomes" id="UP000275267">
    <property type="component" value="Unassembled WGS sequence"/>
</dbReference>
<dbReference type="AlphaFoldDB" id="A0A3L6PVI0"/>
<proteinExistence type="predicted"/>
<feature type="region of interest" description="Disordered" evidence="1">
    <location>
        <begin position="34"/>
        <end position="83"/>
    </location>
</feature>
<sequence>MPNTTCCSVVAAGAAAAEAGRCSSAVAAAVRLADARETETEEAMPEESGGQVQITEEHAAPGQASPETAGGGPSKFGTSATRWSCSPLGHGPFAALLAPGEMPIACRPLRSRPGNLLPSGG</sequence>
<evidence type="ECO:0000313" key="2">
    <source>
        <dbReference type="EMBL" id="RLM65722.1"/>
    </source>
</evidence>
<reference evidence="3" key="1">
    <citation type="journal article" date="2019" name="Nat. Commun.">
        <title>The genome of broomcorn millet.</title>
        <authorList>
            <person name="Zou C."/>
            <person name="Miki D."/>
            <person name="Li D."/>
            <person name="Tang Q."/>
            <person name="Xiao L."/>
            <person name="Rajput S."/>
            <person name="Deng P."/>
            <person name="Jia W."/>
            <person name="Huang R."/>
            <person name="Zhang M."/>
            <person name="Sun Y."/>
            <person name="Hu J."/>
            <person name="Fu X."/>
            <person name="Schnable P.S."/>
            <person name="Li F."/>
            <person name="Zhang H."/>
            <person name="Feng B."/>
            <person name="Zhu X."/>
            <person name="Liu R."/>
            <person name="Schnable J.C."/>
            <person name="Zhu J.-K."/>
            <person name="Zhang H."/>
        </authorList>
    </citation>
    <scope>NUCLEOTIDE SEQUENCE [LARGE SCALE GENOMIC DNA]</scope>
</reference>
<keyword evidence="3" id="KW-1185">Reference proteome</keyword>
<dbReference type="EMBL" id="PQIB02000015">
    <property type="protein sequence ID" value="RLM65722.1"/>
    <property type="molecule type" value="Genomic_DNA"/>
</dbReference>
<gene>
    <name evidence="2" type="ORF">C2845_PM16G17480</name>
</gene>
<accession>A0A3L6PVI0</accession>
<name>A0A3L6PVI0_PANMI</name>
<evidence type="ECO:0000256" key="1">
    <source>
        <dbReference type="SAM" id="MobiDB-lite"/>
    </source>
</evidence>
<organism evidence="2 3">
    <name type="scientific">Panicum miliaceum</name>
    <name type="common">Proso millet</name>
    <name type="synonym">Broomcorn millet</name>
    <dbReference type="NCBI Taxonomy" id="4540"/>
    <lineage>
        <taxon>Eukaryota</taxon>
        <taxon>Viridiplantae</taxon>
        <taxon>Streptophyta</taxon>
        <taxon>Embryophyta</taxon>
        <taxon>Tracheophyta</taxon>
        <taxon>Spermatophyta</taxon>
        <taxon>Magnoliopsida</taxon>
        <taxon>Liliopsida</taxon>
        <taxon>Poales</taxon>
        <taxon>Poaceae</taxon>
        <taxon>PACMAD clade</taxon>
        <taxon>Panicoideae</taxon>
        <taxon>Panicodae</taxon>
        <taxon>Paniceae</taxon>
        <taxon>Panicinae</taxon>
        <taxon>Panicum</taxon>
        <taxon>Panicum sect. Panicum</taxon>
    </lineage>
</organism>
<comment type="caution">
    <text evidence="2">The sequence shown here is derived from an EMBL/GenBank/DDBJ whole genome shotgun (WGS) entry which is preliminary data.</text>
</comment>